<evidence type="ECO:0000313" key="2">
    <source>
        <dbReference type="Proteomes" id="UP000230759"/>
    </source>
</evidence>
<dbReference type="AlphaFoldDB" id="A0A2H0BHN4"/>
<name>A0A2H0BHN4_9BACT</name>
<comment type="caution">
    <text evidence="1">The sequence shown here is derived from an EMBL/GenBank/DDBJ whole genome shotgun (WGS) entry which is preliminary data.</text>
</comment>
<proteinExistence type="predicted"/>
<evidence type="ECO:0008006" key="3">
    <source>
        <dbReference type="Google" id="ProtNLM"/>
    </source>
</evidence>
<organism evidence="1 2">
    <name type="scientific">Candidatus Woesebacteria bacterium CG22_combo_CG10-13_8_21_14_all_45_10</name>
    <dbReference type="NCBI Taxonomy" id="1975060"/>
    <lineage>
        <taxon>Bacteria</taxon>
        <taxon>Candidatus Woeseibacteriota</taxon>
    </lineage>
</organism>
<gene>
    <name evidence="1" type="ORF">COX04_00880</name>
</gene>
<sequence>MKYLNLRKLIEGNVFGVLDVVKLFPDEKPEAIRTQLYRLAKRGHIFPIKRGLYCFGKNKIDEFELAGKLYSPSYISLETALNFYGVIPDVPIAVRSVTPITTKKIETDLGDYYYLKIDRKLFFGFSQTPFAIAHKEKALLDYFYLRKVRKVTPEARLQLTDWDWKRYYEYAAVFPGWVRQIKLQ</sequence>
<reference evidence="1 2" key="1">
    <citation type="submission" date="2017-09" db="EMBL/GenBank/DDBJ databases">
        <title>Depth-based differentiation of microbial function through sediment-hosted aquifers and enrichment of novel symbionts in the deep terrestrial subsurface.</title>
        <authorList>
            <person name="Probst A.J."/>
            <person name="Ladd B."/>
            <person name="Jarett J.K."/>
            <person name="Geller-Mcgrath D.E."/>
            <person name="Sieber C.M."/>
            <person name="Emerson J.B."/>
            <person name="Anantharaman K."/>
            <person name="Thomas B.C."/>
            <person name="Malmstrom R."/>
            <person name="Stieglmeier M."/>
            <person name="Klingl A."/>
            <person name="Woyke T."/>
            <person name="Ryan C.M."/>
            <person name="Banfield J.F."/>
        </authorList>
    </citation>
    <scope>NUCLEOTIDE SEQUENCE [LARGE SCALE GENOMIC DNA]</scope>
    <source>
        <strain evidence="1">CG22_combo_CG10-13_8_21_14_all_45_10</strain>
    </source>
</reference>
<dbReference type="EMBL" id="PCSV01000022">
    <property type="protein sequence ID" value="PIP57183.1"/>
    <property type="molecule type" value="Genomic_DNA"/>
</dbReference>
<accession>A0A2H0BHN4</accession>
<dbReference type="Proteomes" id="UP000230759">
    <property type="component" value="Unassembled WGS sequence"/>
</dbReference>
<protein>
    <recommendedName>
        <fullName evidence="3">Transcriptional regulator, AbiEi antitoxin, Type IV TA system</fullName>
    </recommendedName>
</protein>
<evidence type="ECO:0000313" key="1">
    <source>
        <dbReference type="EMBL" id="PIP57183.1"/>
    </source>
</evidence>